<feature type="domain" description="DUF3658" evidence="2">
    <location>
        <begin position="167"/>
        <end position="262"/>
    </location>
</feature>
<accession>A0ABV3ZDH1</accession>
<dbReference type="InterPro" id="IPR022123">
    <property type="entry name" value="DUF3658"/>
</dbReference>
<evidence type="ECO:0000259" key="2">
    <source>
        <dbReference type="Pfam" id="PF12395"/>
    </source>
</evidence>
<protein>
    <submittedName>
        <fullName evidence="3">DUF1835 domain-containing protein</fullName>
    </submittedName>
</protein>
<proteinExistence type="predicted"/>
<evidence type="ECO:0000313" key="4">
    <source>
        <dbReference type="Proteomes" id="UP001560573"/>
    </source>
</evidence>
<evidence type="ECO:0000313" key="3">
    <source>
        <dbReference type="EMBL" id="MEX6687106.1"/>
    </source>
</evidence>
<comment type="caution">
    <text evidence="3">The sequence shown here is derived from an EMBL/GenBank/DDBJ whole genome shotgun (WGS) entry which is preliminary data.</text>
</comment>
<dbReference type="Pfam" id="PF12395">
    <property type="entry name" value="DUF3658"/>
    <property type="match status" value="1"/>
</dbReference>
<organism evidence="3 4">
    <name type="scientific">Danxiaibacter flavus</name>
    <dbReference type="NCBI Taxonomy" id="3049108"/>
    <lineage>
        <taxon>Bacteria</taxon>
        <taxon>Pseudomonadati</taxon>
        <taxon>Bacteroidota</taxon>
        <taxon>Chitinophagia</taxon>
        <taxon>Chitinophagales</taxon>
        <taxon>Chitinophagaceae</taxon>
        <taxon>Danxiaibacter</taxon>
    </lineage>
</organism>
<gene>
    <name evidence="3" type="ORF">QTN47_06350</name>
</gene>
<dbReference type="Pfam" id="PF08874">
    <property type="entry name" value="DUF1835"/>
    <property type="match status" value="1"/>
</dbReference>
<keyword evidence="4" id="KW-1185">Reference proteome</keyword>
<dbReference type="EMBL" id="JAULBC010000002">
    <property type="protein sequence ID" value="MEX6687106.1"/>
    <property type="molecule type" value="Genomic_DNA"/>
</dbReference>
<dbReference type="RefSeq" id="WP_369328510.1">
    <property type="nucleotide sequence ID" value="NZ_JAULBC010000002.1"/>
</dbReference>
<dbReference type="InterPro" id="IPR014973">
    <property type="entry name" value="DUF1835"/>
</dbReference>
<reference evidence="3 4" key="1">
    <citation type="submission" date="2023-07" db="EMBL/GenBank/DDBJ databases">
        <authorList>
            <person name="Lian W.-H."/>
        </authorList>
    </citation>
    <scope>NUCLEOTIDE SEQUENCE [LARGE SCALE GENOMIC DNA]</scope>
    <source>
        <strain evidence="3 4">SYSU DXS3180</strain>
    </source>
</reference>
<evidence type="ECO:0000259" key="1">
    <source>
        <dbReference type="Pfam" id="PF08874"/>
    </source>
</evidence>
<name>A0ABV3ZDH1_9BACT</name>
<sequence>MLHIVFQEADIDVLQKAIALDESGGLNGEVWQIKDDYAVGPVADIYEAEGFQARRDFWKEALEFSPYEEQIEIVNDKMTVHNLQKRLNAEEDSEEYIKDVWIWMGQNQHDVCGYYWLMSQLKAYQGRIFVLYLNNLPFINEKGQLFYPSVLHQIQPKEFLKAKRLSRVITLSEFELDPDEWKKTCQENAMVRILEGGKKIAGKEVDFYDKSLLGAITGDFQKLPKILQTAFSKFKVNTGDVFLVWRLRKLVEQGVLELQGDWTKGWKEISLKLAGVASSEAAPVEEAAE</sequence>
<dbReference type="Proteomes" id="UP001560573">
    <property type="component" value="Unassembled WGS sequence"/>
</dbReference>
<feature type="domain" description="DUF1835" evidence="1">
    <location>
        <begin position="2"/>
        <end position="131"/>
    </location>
</feature>